<name>A0A3G1IW62_9EUKA</name>
<evidence type="ECO:0000313" key="1">
    <source>
        <dbReference type="EMBL" id="ASQ40304.1"/>
    </source>
</evidence>
<dbReference type="AlphaFoldDB" id="A0A3G1IW62"/>
<protein>
    <submittedName>
        <fullName evidence="1">Uncharacterized protein</fullName>
    </submittedName>
</protein>
<geneLocation type="plastid" evidence="1"/>
<accession>A0A3G1IW62</accession>
<proteinExistence type="predicted"/>
<dbReference type="EMBL" id="MF167427">
    <property type="protein sequence ID" value="ASQ40304.1"/>
    <property type="molecule type" value="Genomic_DNA"/>
</dbReference>
<keyword evidence="1" id="KW-0934">Plastid</keyword>
<gene>
    <name evidence="1" type="primary">orf26</name>
</gene>
<sequence>MDNRFCGWNPITKSQYLVVVFFIITAKIRQTPKRHLILLMPFCFFNKKKYYRHKTSFLIKEKILWLLYGWITIHKIEN</sequence>
<organism evidence="1">
    <name type="scientific">Cyanoptyche gloeocystis</name>
    <dbReference type="NCBI Taxonomy" id="77922"/>
    <lineage>
        <taxon>Eukaryota</taxon>
        <taxon>Glaucocystophyceae</taxon>
        <taxon>Glaucocystophyceae incertae sedis</taxon>
        <taxon>Cyanoptyche</taxon>
    </lineage>
</organism>
<reference evidence="1" key="1">
    <citation type="submission" date="2017-05" db="EMBL/GenBank/DDBJ databases">
        <title>Plastid comparative genomics reveals ancient divergence between Glaucophyte genera.</title>
        <authorList>
            <person name="Figueroa-Martinez F.J."/>
            <person name="Jackson C."/>
            <person name="Reyes-Prieto A."/>
        </authorList>
    </citation>
    <scope>NUCLEOTIDE SEQUENCE</scope>
    <source>
        <strain evidence="1">SAG 4.97</strain>
    </source>
</reference>